<dbReference type="GO" id="GO:0046872">
    <property type="term" value="F:metal ion binding"/>
    <property type="evidence" value="ECO:0007669"/>
    <property type="project" value="UniProtKB-KW"/>
</dbReference>
<dbReference type="GeneID" id="111599480"/>
<evidence type="ECO:0000256" key="19">
    <source>
        <dbReference type="ARBA" id="ARBA00031203"/>
    </source>
</evidence>
<evidence type="ECO:0000256" key="24">
    <source>
        <dbReference type="PIRSR" id="PIRSR607754-2"/>
    </source>
</evidence>
<comment type="pathway">
    <text evidence="3">Protein modification; protein glycosylation.</text>
</comment>
<dbReference type="SUPFAM" id="SSF53448">
    <property type="entry name" value="Nucleotide-diphospho-sugar transferases"/>
    <property type="match status" value="1"/>
</dbReference>
<feature type="disulfide bond" evidence="25">
    <location>
        <begin position="322"/>
        <end position="417"/>
    </location>
</feature>
<keyword evidence="14 26" id="KW-0472">Membrane</keyword>
<keyword evidence="16" id="KW-0325">Glycoprotein</keyword>
<keyword evidence="8" id="KW-0808">Transferase</keyword>
<evidence type="ECO:0000256" key="7">
    <source>
        <dbReference type="ARBA" id="ARBA00022676"/>
    </source>
</evidence>
<evidence type="ECO:0000256" key="5">
    <source>
        <dbReference type="ARBA" id="ARBA00012613"/>
    </source>
</evidence>
<evidence type="ECO:0000256" key="1">
    <source>
        <dbReference type="ARBA" id="ARBA00001936"/>
    </source>
</evidence>
<evidence type="ECO:0000313" key="27">
    <source>
        <dbReference type="Proteomes" id="UP000504633"/>
    </source>
</evidence>
<keyword evidence="10 24" id="KW-0479">Metal-binding</keyword>
<dbReference type="PANTHER" id="PTHR12871">
    <property type="entry name" value="BETA-1,2-N-ACETYLGLUCOSAMINYLTRANSFERASE II"/>
    <property type="match status" value="1"/>
</dbReference>
<reference evidence="28" key="1">
    <citation type="submission" date="2025-08" db="UniProtKB">
        <authorList>
            <consortium name="RefSeq"/>
        </authorList>
    </citation>
    <scope>IDENTIFICATION</scope>
    <source>
        <strain evidence="28">15085-1641.00</strain>
        <tissue evidence="28">Whole body</tissue>
    </source>
</reference>
<gene>
    <name evidence="28" type="primary">LOC111599480</name>
</gene>
<keyword evidence="9 26" id="KW-0812">Transmembrane</keyword>
<dbReference type="GO" id="GO:0008455">
    <property type="term" value="F:alpha-1,6-mannosylglycoprotein 2-beta-N-acetylglucosaminyltransferase activity"/>
    <property type="evidence" value="ECO:0007669"/>
    <property type="project" value="UniProtKB-EC"/>
</dbReference>
<evidence type="ECO:0000256" key="17">
    <source>
        <dbReference type="ARBA" id="ARBA00023211"/>
    </source>
</evidence>
<sequence length="427" mass="49840">MAKKSKQIYCRLISMLILGYVMLQYFSLQFMDYSSDRLTDDSMYKKISKKFNMTKFFPPFYRVSTISVINRYISEVNEEQEILNERKFGPIENSSVVIVIQVHNGASYLQSLIENLSRARGISEALLIFSHDFYDDKINDYVLAIEFSKVMQIYYPHSIQTHSNKFPGTAPHDCPRNITRLKALSKRCNNALNPDLHGHYRVAEYTQEKHHWWWKANQVFHKLQVIHNFSGLVLFLEEDYIVAEDILYVLMKMQQVANKFCSDCNAFCLGNRLNSLKLLSKQDIIEYSKVQYSAWSSEQHSIALAFNRTTWSAIRSCAQDFCTYDDYKWDRSLEYVAKNCMEPKLNVLAVKKSRAFSTRNWPKLNVSKTDVELRLASKFGQLYPFKLKLSSLMMKTEQPVEQIRSGEWADPRDHRLCLSAANAVDIN</sequence>
<evidence type="ECO:0000256" key="13">
    <source>
        <dbReference type="ARBA" id="ARBA00023034"/>
    </source>
</evidence>
<evidence type="ECO:0000256" key="14">
    <source>
        <dbReference type="ARBA" id="ARBA00023136"/>
    </source>
</evidence>
<evidence type="ECO:0000256" key="8">
    <source>
        <dbReference type="ARBA" id="ARBA00022679"/>
    </source>
</evidence>
<dbReference type="InterPro" id="IPR029044">
    <property type="entry name" value="Nucleotide-diphossugar_trans"/>
</dbReference>
<keyword evidence="17 24" id="KW-0464">Manganese</keyword>
<feature type="binding site" evidence="24">
    <location>
        <position position="239"/>
    </location>
    <ligand>
        <name>Mn(2+)</name>
        <dbReference type="ChEBI" id="CHEBI:29035"/>
    </ligand>
</feature>
<evidence type="ECO:0000256" key="9">
    <source>
        <dbReference type="ARBA" id="ARBA00022692"/>
    </source>
</evidence>
<evidence type="ECO:0000256" key="3">
    <source>
        <dbReference type="ARBA" id="ARBA00004922"/>
    </source>
</evidence>
<dbReference type="GO" id="GO:0009312">
    <property type="term" value="P:oligosaccharide biosynthetic process"/>
    <property type="evidence" value="ECO:0007669"/>
    <property type="project" value="InterPro"/>
</dbReference>
<dbReference type="GO" id="GO:0006487">
    <property type="term" value="P:protein N-linked glycosylation"/>
    <property type="evidence" value="ECO:0007669"/>
    <property type="project" value="TreeGrafter"/>
</dbReference>
<protein>
    <recommendedName>
        <fullName evidence="6">Alpha-1,6-mannosyl-glycoprotein 2-beta-N-acetylglucosaminyltransferase</fullName>
        <ecNumber evidence="5">2.4.1.143</ecNumber>
    </recommendedName>
    <alternativeName>
        <fullName evidence="21">Beta-1,2-N-acetylglucosaminyltransferase II</fullName>
    </alternativeName>
    <alternativeName>
        <fullName evidence="20">GlcNAc-T II</fullName>
    </alternativeName>
    <alternativeName>
        <fullName evidence="19">Mannoside acetylglucosaminyltransferase 2</fullName>
    </alternativeName>
    <alternativeName>
        <fullName evidence="18">N-glycosyl-oligosaccharide-glycoprotein N-acetylglucosaminyltransferase II</fullName>
    </alternativeName>
</protein>
<dbReference type="Pfam" id="PF05060">
    <property type="entry name" value="MGAT2"/>
    <property type="match status" value="1"/>
</dbReference>
<evidence type="ECO:0000256" key="16">
    <source>
        <dbReference type="ARBA" id="ARBA00023180"/>
    </source>
</evidence>
<dbReference type="GO" id="GO:0005795">
    <property type="term" value="C:Golgi stack"/>
    <property type="evidence" value="ECO:0007669"/>
    <property type="project" value="InterPro"/>
</dbReference>
<dbReference type="OrthoDB" id="7865279at2759"/>
<dbReference type="Gene3D" id="3.90.550.10">
    <property type="entry name" value="Spore Coat Polysaccharide Biosynthesis Protein SpsA, Chain A"/>
    <property type="match status" value="1"/>
</dbReference>
<comment type="subcellular location">
    <subcellularLocation>
        <location evidence="2">Golgi apparatus membrane</location>
        <topology evidence="2">Single-pass type II membrane protein</topology>
    </subcellularLocation>
</comment>
<evidence type="ECO:0000256" key="12">
    <source>
        <dbReference type="ARBA" id="ARBA00022989"/>
    </source>
</evidence>
<keyword evidence="11" id="KW-0735">Signal-anchor</keyword>
<dbReference type="GO" id="GO:0000139">
    <property type="term" value="C:Golgi membrane"/>
    <property type="evidence" value="ECO:0007669"/>
    <property type="project" value="UniProtKB-SubCell"/>
</dbReference>
<evidence type="ECO:0000256" key="18">
    <source>
        <dbReference type="ARBA" id="ARBA00029663"/>
    </source>
</evidence>
<comment type="catalytic activity">
    <reaction evidence="22">
        <text>an N(4)-{beta-D-GlcNAc-(1-&gt;2)-alpha-D-Man-(1-&gt;3)-[alpha-D-Man-(1-&gt;6)]-beta-D-Man-(1-&gt;4)-beta-D-GlcNAc-(1-&gt;4)-beta-D-GlcNAc}-L-asparaginyl-[protein] + UDP-N-acetyl-alpha-D-glucosamine = N(4)-{beta-D-GlcNAc-(1-&gt;2)-alpha-D-Man-(1-&gt;3)-[beta-D-GlcNAc-(1-&gt;2)-alpha-D-Man-(1-&gt;6)]-beta-D-Man-(1-&gt;4)-beta-D-GlcNAc-(1-&gt;4)-beta-D-GlcNAc}-L-asparaginyl-[protein] + UDP + H(+)</text>
        <dbReference type="Rhea" id="RHEA:12941"/>
        <dbReference type="Rhea" id="RHEA-COMP:13526"/>
        <dbReference type="Rhea" id="RHEA-COMP:14369"/>
        <dbReference type="ChEBI" id="CHEBI:15378"/>
        <dbReference type="ChEBI" id="CHEBI:57705"/>
        <dbReference type="ChEBI" id="CHEBI:58223"/>
        <dbReference type="ChEBI" id="CHEBI:60615"/>
        <dbReference type="ChEBI" id="CHEBI:60651"/>
        <dbReference type="EC" id="2.4.1.143"/>
    </reaction>
</comment>
<name>A0A6J1LWM3_DROHY</name>
<accession>A0A6J1LWM3</accession>
<comment type="cofactor">
    <cofactor evidence="1 24">
        <name>Mn(2+)</name>
        <dbReference type="ChEBI" id="CHEBI:29035"/>
    </cofactor>
</comment>
<feature type="binding site" evidence="23">
    <location>
        <begin position="207"/>
        <end position="211"/>
    </location>
    <ligand>
        <name>substrate</name>
    </ligand>
</feature>
<evidence type="ECO:0000256" key="4">
    <source>
        <dbReference type="ARBA" id="ARBA00011011"/>
    </source>
</evidence>
<dbReference type="KEGG" id="dhe:111599480"/>
<dbReference type="Proteomes" id="UP000504633">
    <property type="component" value="Unplaced"/>
</dbReference>
<keyword evidence="15 25" id="KW-1015">Disulfide bond</keyword>
<keyword evidence="12 26" id="KW-1133">Transmembrane helix</keyword>
<evidence type="ECO:0000256" key="15">
    <source>
        <dbReference type="ARBA" id="ARBA00023157"/>
    </source>
</evidence>
<evidence type="ECO:0000256" key="11">
    <source>
        <dbReference type="ARBA" id="ARBA00022968"/>
    </source>
</evidence>
<keyword evidence="7" id="KW-0328">Glycosyltransferase</keyword>
<evidence type="ECO:0000256" key="21">
    <source>
        <dbReference type="ARBA" id="ARBA00032915"/>
    </source>
</evidence>
<feature type="disulfide bond" evidence="25">
    <location>
        <begin position="317"/>
        <end position="340"/>
    </location>
</feature>
<evidence type="ECO:0000313" key="28">
    <source>
        <dbReference type="RefSeq" id="XP_023170916.2"/>
    </source>
</evidence>
<evidence type="ECO:0000256" key="2">
    <source>
        <dbReference type="ARBA" id="ARBA00004323"/>
    </source>
</evidence>
<dbReference type="RefSeq" id="XP_023170916.2">
    <property type="nucleotide sequence ID" value="XM_023315148.2"/>
</dbReference>
<dbReference type="UniPathway" id="UPA00378"/>
<feature type="binding site" evidence="23">
    <location>
        <position position="132"/>
    </location>
    <ligand>
        <name>substrate</name>
    </ligand>
</feature>
<evidence type="ECO:0000256" key="23">
    <source>
        <dbReference type="PIRSR" id="PIRSR607754-1"/>
    </source>
</evidence>
<dbReference type="InterPro" id="IPR007754">
    <property type="entry name" value="GlcNAc_II"/>
</dbReference>
<dbReference type="AlphaFoldDB" id="A0A6J1LWM3"/>
<evidence type="ECO:0000256" key="26">
    <source>
        <dbReference type="SAM" id="Phobius"/>
    </source>
</evidence>
<keyword evidence="13" id="KW-0333">Golgi apparatus</keyword>
<comment type="similarity">
    <text evidence="4">Belongs to the glycosyltransferase 16 (GT16) protein family.</text>
</comment>
<feature type="disulfide bond" evidence="25">
    <location>
        <begin position="261"/>
        <end position="264"/>
    </location>
</feature>
<evidence type="ECO:0000256" key="22">
    <source>
        <dbReference type="ARBA" id="ARBA00093257"/>
    </source>
</evidence>
<organism evidence="27 28">
    <name type="scientific">Drosophila hydei</name>
    <name type="common">Fruit fly</name>
    <dbReference type="NCBI Taxonomy" id="7224"/>
    <lineage>
        <taxon>Eukaryota</taxon>
        <taxon>Metazoa</taxon>
        <taxon>Ecdysozoa</taxon>
        <taxon>Arthropoda</taxon>
        <taxon>Hexapoda</taxon>
        <taxon>Insecta</taxon>
        <taxon>Pterygota</taxon>
        <taxon>Neoptera</taxon>
        <taxon>Endopterygota</taxon>
        <taxon>Diptera</taxon>
        <taxon>Brachycera</taxon>
        <taxon>Muscomorpha</taxon>
        <taxon>Ephydroidea</taxon>
        <taxon>Drosophilidae</taxon>
        <taxon>Drosophila</taxon>
    </lineage>
</organism>
<dbReference type="PANTHER" id="PTHR12871:SF0">
    <property type="entry name" value="ALPHA-1,6-MANNOSYL-GLYCOPROTEIN 2-BETA-N-ACETYLGLUCOSAMINYLTRANSFERASE"/>
    <property type="match status" value="1"/>
</dbReference>
<dbReference type="OMA" id="YYHESIN"/>
<evidence type="ECO:0000256" key="10">
    <source>
        <dbReference type="ARBA" id="ARBA00022723"/>
    </source>
</evidence>
<proteinExistence type="inferred from homology"/>
<evidence type="ECO:0000256" key="25">
    <source>
        <dbReference type="PIRSR" id="PIRSR607754-3"/>
    </source>
</evidence>
<evidence type="ECO:0000256" key="6">
    <source>
        <dbReference type="ARBA" id="ARBA00014817"/>
    </source>
</evidence>
<evidence type="ECO:0000256" key="20">
    <source>
        <dbReference type="ARBA" id="ARBA00032552"/>
    </source>
</evidence>
<feature type="disulfide bond" evidence="25">
    <location>
        <begin position="174"/>
        <end position="188"/>
    </location>
</feature>
<feature type="transmembrane region" description="Helical" evidence="26">
    <location>
        <begin position="12"/>
        <end position="31"/>
    </location>
</feature>
<keyword evidence="27" id="KW-1185">Reference proteome</keyword>
<dbReference type="EC" id="2.4.1.143" evidence="5"/>